<evidence type="ECO:0000313" key="3">
    <source>
        <dbReference type="Proteomes" id="UP001432099"/>
    </source>
</evidence>
<protein>
    <recommendedName>
        <fullName evidence="1">N-acetyltransferase domain-containing protein</fullName>
    </recommendedName>
</protein>
<evidence type="ECO:0000313" key="2">
    <source>
        <dbReference type="EMBL" id="BEH90770.1"/>
    </source>
</evidence>
<dbReference type="Pfam" id="PF04439">
    <property type="entry name" value="Adenyl_transf"/>
    <property type="match status" value="1"/>
</dbReference>
<dbReference type="InterPro" id="IPR000182">
    <property type="entry name" value="GNAT_dom"/>
</dbReference>
<dbReference type="EMBL" id="AP028127">
    <property type="protein sequence ID" value="BEH90770.1"/>
    <property type="molecule type" value="Genomic_DNA"/>
</dbReference>
<dbReference type="Pfam" id="PF13302">
    <property type="entry name" value="Acetyltransf_3"/>
    <property type="match status" value="1"/>
</dbReference>
<proteinExistence type="predicted"/>
<evidence type="ECO:0000259" key="1">
    <source>
        <dbReference type="Pfam" id="PF13302"/>
    </source>
</evidence>
<dbReference type="Gene3D" id="3.30.460.10">
    <property type="entry name" value="Beta Polymerase, domain 2"/>
    <property type="match status" value="1"/>
</dbReference>
<gene>
    <name evidence="2" type="ORF">T23_08720</name>
</gene>
<dbReference type="Gene3D" id="3.40.630.30">
    <property type="match status" value="1"/>
</dbReference>
<accession>A0ABM8IM17</accession>
<dbReference type="SUPFAM" id="SSF81631">
    <property type="entry name" value="PAP/OAS1 substrate-binding domain"/>
    <property type="match status" value="1"/>
</dbReference>
<dbReference type="RefSeq" id="WP_161831658.1">
    <property type="nucleotide sequence ID" value="NZ_AP028127.1"/>
</dbReference>
<dbReference type="SUPFAM" id="SSF81301">
    <property type="entry name" value="Nucleotidyltransferase"/>
    <property type="match status" value="1"/>
</dbReference>
<dbReference type="Gene3D" id="1.20.120.330">
    <property type="entry name" value="Nucleotidyltransferases domain 2"/>
    <property type="match status" value="1"/>
</dbReference>
<name>A0ABM8IM17_9FIRM</name>
<feature type="domain" description="N-acetyltransferase" evidence="1">
    <location>
        <begin position="35"/>
        <end position="123"/>
    </location>
</feature>
<keyword evidence="3" id="KW-1185">Reference proteome</keyword>
<organism evidence="2 3">
    <name type="scientific">Turicibacter faecis</name>
    <dbReference type="NCBI Taxonomy" id="2963365"/>
    <lineage>
        <taxon>Bacteria</taxon>
        <taxon>Bacillati</taxon>
        <taxon>Bacillota</taxon>
        <taxon>Erysipelotrichia</taxon>
        <taxon>Erysipelotrichales</taxon>
        <taxon>Turicibacteraceae</taxon>
        <taxon>Turicibacter</taxon>
    </lineage>
</organism>
<dbReference type="InterPro" id="IPR007530">
    <property type="entry name" value="Aminoglycoside_adenylylTfrase"/>
</dbReference>
<dbReference type="InterPro" id="IPR043519">
    <property type="entry name" value="NT_sf"/>
</dbReference>
<reference evidence="2" key="1">
    <citation type="journal article" date="2024" name="Int. J. Syst. Evol. Microbiol.">
        <title>Turicibacter faecis sp. nov., isolated from faeces of heart failure mouse model.</title>
        <authorList>
            <person name="Imamura Y."/>
            <person name="Motooka D."/>
            <person name="Nakajima Y."/>
            <person name="Ito S."/>
            <person name="Kitakaze M."/>
            <person name="Iida T."/>
            <person name="Nakamura S."/>
        </authorList>
    </citation>
    <scope>NUCLEOTIDE SEQUENCE</scope>
    <source>
        <strain evidence="2">TC023</strain>
    </source>
</reference>
<dbReference type="Proteomes" id="UP001432099">
    <property type="component" value="Chromosome"/>
</dbReference>
<sequence>MNLCTDHCQLIEKHKGGDPSHLQASSSSKREKNEKIVDFEWEVRLTKNQQTIGGVQLKSLPDTVSVELGYDNLEVLRQLNVIEEILRKLVDFSFLTLKVPRLMMMVRSIDFELTKVVKKLGMRLDEKVSIGGAVFSKYSLTHPINEKVPLLKMRSSAQIQREVLEFVKREAEIRILIQTGLRLNRDAPLDIMRDYRFCLGVKSEKLHRYTEDCSWMETFGELLVVKKNKLTPSHLLFQMQFQDGIRLDFEFLTLDRLKEYVISETLYRVILDKDHQLPLNTQTHLFPSRVSCPTEEEFQELLNDIWWNQIEVAKALYREEVTLVGSLYEKLLTEGLTTLLGWMVEIKYDWKVDLGRKNRWLKRYLSDTSYQEYLSLYPNQSYGGMWERLFLMKLFVEKYAKKVAGVLGYTYDVEQGEKVAKFLHRINSLPSNASEFH</sequence>